<dbReference type="InterPro" id="IPR001647">
    <property type="entry name" value="HTH_TetR"/>
</dbReference>
<organism evidence="6 7">
    <name type="scientific">Aliiroseovarius halocynthiae</name>
    <dbReference type="NCBI Taxonomy" id="985055"/>
    <lineage>
        <taxon>Bacteria</taxon>
        <taxon>Pseudomonadati</taxon>
        <taxon>Pseudomonadota</taxon>
        <taxon>Alphaproteobacteria</taxon>
        <taxon>Rhodobacterales</taxon>
        <taxon>Paracoccaceae</taxon>
        <taxon>Aliiroseovarius</taxon>
    </lineage>
</organism>
<dbReference type="SUPFAM" id="SSF46689">
    <property type="entry name" value="Homeodomain-like"/>
    <property type="match status" value="1"/>
</dbReference>
<keyword evidence="3" id="KW-0804">Transcription</keyword>
<evidence type="ECO:0000256" key="4">
    <source>
        <dbReference type="PROSITE-ProRule" id="PRU00335"/>
    </source>
</evidence>
<evidence type="ECO:0000259" key="5">
    <source>
        <dbReference type="PROSITE" id="PS50977"/>
    </source>
</evidence>
<dbReference type="GO" id="GO:0000976">
    <property type="term" value="F:transcription cis-regulatory region binding"/>
    <property type="evidence" value="ECO:0007669"/>
    <property type="project" value="TreeGrafter"/>
</dbReference>
<name>A0A545SV63_9RHOB</name>
<dbReference type="PANTHER" id="PTHR30055:SF234">
    <property type="entry name" value="HTH-TYPE TRANSCRIPTIONAL REGULATOR BETI"/>
    <property type="match status" value="1"/>
</dbReference>
<reference evidence="6 7" key="1">
    <citation type="submission" date="2019-06" db="EMBL/GenBank/DDBJ databases">
        <title>A novel species of marine bacteria.</title>
        <authorList>
            <person name="Wang Y."/>
        </authorList>
    </citation>
    <scope>NUCLEOTIDE SEQUENCE [LARGE SCALE GENOMIC DNA]</scope>
    <source>
        <strain evidence="6 7">MA1-10</strain>
    </source>
</reference>
<dbReference type="InterPro" id="IPR036271">
    <property type="entry name" value="Tet_transcr_reg_TetR-rel_C_sf"/>
</dbReference>
<dbReference type="PROSITE" id="PS50977">
    <property type="entry name" value="HTH_TETR_2"/>
    <property type="match status" value="1"/>
</dbReference>
<dbReference type="SUPFAM" id="SSF48498">
    <property type="entry name" value="Tetracyclin repressor-like, C-terminal domain"/>
    <property type="match status" value="1"/>
</dbReference>
<dbReference type="InterPro" id="IPR049445">
    <property type="entry name" value="TetR_SbtR-like_C"/>
</dbReference>
<feature type="DNA-binding region" description="H-T-H motif" evidence="4">
    <location>
        <begin position="41"/>
        <end position="60"/>
    </location>
</feature>
<keyword evidence="7" id="KW-1185">Reference proteome</keyword>
<evidence type="ECO:0000256" key="3">
    <source>
        <dbReference type="ARBA" id="ARBA00023163"/>
    </source>
</evidence>
<dbReference type="Gene3D" id="1.10.357.10">
    <property type="entry name" value="Tetracycline Repressor, domain 2"/>
    <property type="match status" value="1"/>
</dbReference>
<evidence type="ECO:0000256" key="1">
    <source>
        <dbReference type="ARBA" id="ARBA00023015"/>
    </source>
</evidence>
<proteinExistence type="predicted"/>
<dbReference type="PANTHER" id="PTHR30055">
    <property type="entry name" value="HTH-TYPE TRANSCRIPTIONAL REGULATOR RUTR"/>
    <property type="match status" value="1"/>
</dbReference>
<sequence>MSDTKNDPDTTRALRADAARNEDAVLQAAKEVFLQSGVDAPVREVAKRAGVGVGTLYRRFPKRSDLIKAVFRREIDTCADAARGLEASLDPGDAVAEWLMLYAGFMGTKKGLAVALHSGDDAYADLPVYFRERFEPALACLLERAEAANLIRTPVQPYDLLRAIGNLSMAEGEDRDAHVKHMVSLIIQGLLVR</sequence>
<keyword evidence="2 4" id="KW-0238">DNA-binding</keyword>
<dbReference type="AlphaFoldDB" id="A0A545SV63"/>
<dbReference type="PRINTS" id="PR00455">
    <property type="entry name" value="HTHTETR"/>
</dbReference>
<dbReference type="RefSeq" id="WP_142852618.1">
    <property type="nucleotide sequence ID" value="NZ_FXWW01000001.1"/>
</dbReference>
<dbReference type="EMBL" id="VICH01000004">
    <property type="protein sequence ID" value="TQV68862.1"/>
    <property type="molecule type" value="Genomic_DNA"/>
</dbReference>
<dbReference type="InterPro" id="IPR050109">
    <property type="entry name" value="HTH-type_TetR-like_transc_reg"/>
</dbReference>
<dbReference type="OrthoDB" id="9795011at2"/>
<dbReference type="Pfam" id="PF21597">
    <property type="entry name" value="TetR_C_43"/>
    <property type="match status" value="1"/>
</dbReference>
<keyword evidence="1" id="KW-0805">Transcription regulation</keyword>
<evidence type="ECO:0000313" key="6">
    <source>
        <dbReference type="EMBL" id="TQV68862.1"/>
    </source>
</evidence>
<dbReference type="Proteomes" id="UP000315816">
    <property type="component" value="Unassembled WGS sequence"/>
</dbReference>
<accession>A0A545SV63</accession>
<protein>
    <submittedName>
        <fullName evidence="6">TetR/AcrR family transcriptional regulator</fullName>
    </submittedName>
</protein>
<dbReference type="InterPro" id="IPR009057">
    <property type="entry name" value="Homeodomain-like_sf"/>
</dbReference>
<comment type="caution">
    <text evidence="6">The sequence shown here is derived from an EMBL/GenBank/DDBJ whole genome shotgun (WGS) entry which is preliminary data.</text>
</comment>
<evidence type="ECO:0000313" key="7">
    <source>
        <dbReference type="Proteomes" id="UP000315816"/>
    </source>
</evidence>
<evidence type="ECO:0000256" key="2">
    <source>
        <dbReference type="ARBA" id="ARBA00023125"/>
    </source>
</evidence>
<feature type="domain" description="HTH tetR-type" evidence="5">
    <location>
        <begin position="19"/>
        <end position="78"/>
    </location>
</feature>
<dbReference type="GO" id="GO:0003700">
    <property type="term" value="F:DNA-binding transcription factor activity"/>
    <property type="evidence" value="ECO:0007669"/>
    <property type="project" value="TreeGrafter"/>
</dbReference>
<dbReference type="Pfam" id="PF00440">
    <property type="entry name" value="TetR_N"/>
    <property type="match status" value="1"/>
</dbReference>
<gene>
    <name evidence="6" type="ORF">FIL88_04585</name>
</gene>